<gene>
    <name evidence="3" type="ORF">JKA74_12365</name>
</gene>
<evidence type="ECO:0000313" key="3">
    <source>
        <dbReference type="EMBL" id="MBK6265829.1"/>
    </source>
</evidence>
<accession>A0A934WZ24</accession>
<organism evidence="3 4">
    <name type="scientific">Marivirga aurantiaca</name>
    <dbReference type="NCBI Taxonomy" id="2802615"/>
    <lineage>
        <taxon>Bacteria</taxon>
        <taxon>Pseudomonadati</taxon>
        <taxon>Bacteroidota</taxon>
        <taxon>Cytophagia</taxon>
        <taxon>Cytophagales</taxon>
        <taxon>Marivirgaceae</taxon>
        <taxon>Marivirga</taxon>
    </lineage>
</organism>
<dbReference type="EMBL" id="JAEQBW010000005">
    <property type="protein sequence ID" value="MBK6265829.1"/>
    <property type="molecule type" value="Genomic_DNA"/>
</dbReference>
<dbReference type="AlphaFoldDB" id="A0A934WZ24"/>
<name>A0A934WZ24_9BACT</name>
<feature type="domain" description="Outer membrane protein beta-barrel" evidence="2">
    <location>
        <begin position="20"/>
        <end position="191"/>
    </location>
</feature>
<dbReference type="InterPro" id="IPR025665">
    <property type="entry name" value="Beta-barrel_OMP_2"/>
</dbReference>
<proteinExistence type="predicted"/>
<comment type="caution">
    <text evidence="3">The sequence shown here is derived from an EMBL/GenBank/DDBJ whole genome shotgun (WGS) entry which is preliminary data.</text>
</comment>
<keyword evidence="1" id="KW-0732">Signal</keyword>
<evidence type="ECO:0000256" key="1">
    <source>
        <dbReference type="SAM" id="SignalP"/>
    </source>
</evidence>
<dbReference type="Proteomes" id="UP000611723">
    <property type="component" value="Unassembled WGS sequence"/>
</dbReference>
<reference evidence="3" key="1">
    <citation type="submission" date="2021-01" db="EMBL/GenBank/DDBJ databases">
        <title>Marivirga aurantiaca sp. nov., isolated from intertidal surface sediments.</title>
        <authorList>
            <person name="Zhang M."/>
        </authorList>
    </citation>
    <scope>NUCLEOTIDE SEQUENCE</scope>
    <source>
        <strain evidence="3">S37H4</strain>
    </source>
</reference>
<feature type="signal peptide" evidence="1">
    <location>
        <begin position="1"/>
        <end position="22"/>
    </location>
</feature>
<keyword evidence="4" id="KW-1185">Reference proteome</keyword>
<protein>
    <submittedName>
        <fullName evidence="3">PorT family protein</fullName>
    </submittedName>
</protein>
<evidence type="ECO:0000259" key="2">
    <source>
        <dbReference type="Pfam" id="PF13568"/>
    </source>
</evidence>
<dbReference type="RefSeq" id="WP_201431507.1">
    <property type="nucleotide sequence ID" value="NZ_JAEQBW010000005.1"/>
</dbReference>
<dbReference type="Pfam" id="PF13568">
    <property type="entry name" value="OMP_b-brl_2"/>
    <property type="match status" value="1"/>
</dbReference>
<feature type="chain" id="PRO_5037381688" evidence="1">
    <location>
        <begin position="23"/>
        <end position="228"/>
    </location>
</feature>
<sequence>MKKKHLIFILLLFVLCSEKAQSQSYIGTKSGVNIPSVYFTDFVIDTRFRTGYFASPYISLTYRYMHHPKIGIQMDLAYSSKGWQQNTLEFTNSFRTEINYIEMPVYMHWAIIGNKNFKFNIDLGFYTAYAISTNKTVKNDQDVEENILRYNIETDNKGDFGLVMGASLSYNFPFGIIQIEGGFKTGFANIFPRSYIKKENPAVSTNQVPNITISYLIPLSRSGKSKND</sequence>
<evidence type="ECO:0000313" key="4">
    <source>
        <dbReference type="Proteomes" id="UP000611723"/>
    </source>
</evidence>